<keyword evidence="2" id="KW-0548">Nucleotidyltransferase</keyword>
<dbReference type="Gene3D" id="3.10.20.370">
    <property type="match status" value="1"/>
</dbReference>
<protein>
    <submittedName>
        <fullName evidence="8">Retrovirus-related Pol polyprotein</fullName>
    </submittedName>
</protein>
<dbReference type="AlphaFoldDB" id="A0A371EEJ6"/>
<comment type="caution">
    <text evidence="8">The sequence shown here is derived from an EMBL/GenBank/DDBJ whole genome shotgun (WGS) entry which is preliminary data.</text>
</comment>
<dbReference type="SUPFAM" id="SSF56672">
    <property type="entry name" value="DNA/RNA polymerases"/>
    <property type="match status" value="1"/>
</dbReference>
<proteinExistence type="predicted"/>
<dbReference type="GO" id="GO:0004519">
    <property type="term" value="F:endonuclease activity"/>
    <property type="evidence" value="ECO:0007669"/>
    <property type="project" value="UniProtKB-KW"/>
</dbReference>
<reference evidence="8" key="1">
    <citation type="submission" date="2018-05" db="EMBL/GenBank/DDBJ databases">
        <title>Draft genome of Mucuna pruriens seed.</title>
        <authorList>
            <person name="Nnadi N.E."/>
            <person name="Vos R."/>
            <person name="Hasami M.H."/>
            <person name="Devisetty U.K."/>
            <person name="Aguiy J.C."/>
        </authorList>
    </citation>
    <scope>NUCLEOTIDE SEQUENCE [LARGE SCALE GENOMIC DNA]</scope>
    <source>
        <strain evidence="8">JCA_2017</strain>
    </source>
</reference>
<evidence type="ECO:0000256" key="6">
    <source>
        <dbReference type="ARBA" id="ARBA00022918"/>
    </source>
</evidence>
<evidence type="ECO:0000313" key="8">
    <source>
        <dbReference type="EMBL" id="RDX64475.1"/>
    </source>
</evidence>
<dbReference type="InterPro" id="IPR043502">
    <property type="entry name" value="DNA/RNA_pol_sf"/>
</dbReference>
<dbReference type="PANTHER" id="PTHR34072:SF57">
    <property type="entry name" value="RNA-DIRECTED DNA POLYMERASE"/>
    <property type="match status" value="1"/>
</dbReference>
<accession>A0A371EEJ6</accession>
<keyword evidence="3" id="KW-0540">Nuclease</keyword>
<evidence type="ECO:0000256" key="1">
    <source>
        <dbReference type="ARBA" id="ARBA00022679"/>
    </source>
</evidence>
<dbReference type="Pfam" id="PF17917">
    <property type="entry name" value="RT_RNaseH"/>
    <property type="match status" value="1"/>
</dbReference>
<keyword evidence="5" id="KW-0378">Hydrolase</keyword>
<feature type="domain" description="Reverse transcriptase RNase H-like" evidence="7">
    <location>
        <begin position="2"/>
        <end position="98"/>
    </location>
</feature>
<evidence type="ECO:0000256" key="5">
    <source>
        <dbReference type="ARBA" id="ARBA00022801"/>
    </source>
</evidence>
<keyword evidence="6" id="KW-0695">RNA-directed DNA polymerase</keyword>
<name>A0A371EEJ6_MUCPR</name>
<dbReference type="GO" id="GO:0003964">
    <property type="term" value="F:RNA-directed DNA polymerase activity"/>
    <property type="evidence" value="ECO:0007669"/>
    <property type="project" value="UniProtKB-KW"/>
</dbReference>
<evidence type="ECO:0000256" key="3">
    <source>
        <dbReference type="ARBA" id="ARBA00022722"/>
    </source>
</evidence>
<sequence length="128" mass="14590">MCDTSNSALRDVLGQRAGVGLPVHVIAYASQTMDPAQQNYTTIEKELLAIVYALDKFRSYLFSSRIVVFSDHAALRYLLKKPNAKPRLIQWMLLLQEFNIEIRDKKGAENSVAHQLSRIERESEPMPI</sequence>
<dbReference type="OrthoDB" id="1436294at2759"/>
<keyword evidence="9" id="KW-1185">Reference proteome</keyword>
<dbReference type="InterPro" id="IPR041373">
    <property type="entry name" value="RT_RNaseH"/>
</dbReference>
<dbReference type="Proteomes" id="UP000257109">
    <property type="component" value="Unassembled WGS sequence"/>
</dbReference>
<dbReference type="PANTHER" id="PTHR34072">
    <property type="entry name" value="ENZYMATIC POLYPROTEIN-RELATED"/>
    <property type="match status" value="1"/>
</dbReference>
<organism evidence="8 9">
    <name type="scientific">Mucuna pruriens</name>
    <name type="common">Velvet bean</name>
    <name type="synonym">Dolichos pruriens</name>
    <dbReference type="NCBI Taxonomy" id="157652"/>
    <lineage>
        <taxon>Eukaryota</taxon>
        <taxon>Viridiplantae</taxon>
        <taxon>Streptophyta</taxon>
        <taxon>Embryophyta</taxon>
        <taxon>Tracheophyta</taxon>
        <taxon>Spermatophyta</taxon>
        <taxon>Magnoliopsida</taxon>
        <taxon>eudicotyledons</taxon>
        <taxon>Gunneridae</taxon>
        <taxon>Pentapetalae</taxon>
        <taxon>rosids</taxon>
        <taxon>fabids</taxon>
        <taxon>Fabales</taxon>
        <taxon>Fabaceae</taxon>
        <taxon>Papilionoideae</taxon>
        <taxon>50 kb inversion clade</taxon>
        <taxon>NPAAA clade</taxon>
        <taxon>indigoferoid/millettioid clade</taxon>
        <taxon>Phaseoleae</taxon>
        <taxon>Mucuna</taxon>
    </lineage>
</organism>
<gene>
    <name evidence="8" type="primary">pol</name>
    <name evidence="8" type="ORF">CR513_56969</name>
</gene>
<evidence type="ECO:0000313" key="9">
    <source>
        <dbReference type="Proteomes" id="UP000257109"/>
    </source>
</evidence>
<feature type="non-terminal residue" evidence="8">
    <location>
        <position position="1"/>
    </location>
</feature>
<keyword evidence="4" id="KW-0255">Endonuclease</keyword>
<keyword evidence="1" id="KW-0808">Transferase</keyword>
<evidence type="ECO:0000256" key="2">
    <source>
        <dbReference type="ARBA" id="ARBA00022695"/>
    </source>
</evidence>
<evidence type="ECO:0000256" key="4">
    <source>
        <dbReference type="ARBA" id="ARBA00022759"/>
    </source>
</evidence>
<dbReference type="CDD" id="cd09274">
    <property type="entry name" value="RNase_HI_RT_Ty3"/>
    <property type="match status" value="1"/>
</dbReference>
<evidence type="ECO:0000259" key="7">
    <source>
        <dbReference type="Pfam" id="PF17917"/>
    </source>
</evidence>
<dbReference type="EMBL" id="QJKJ01014364">
    <property type="protein sequence ID" value="RDX64475.1"/>
    <property type="molecule type" value="Genomic_DNA"/>
</dbReference>
<dbReference type="GO" id="GO:0016787">
    <property type="term" value="F:hydrolase activity"/>
    <property type="evidence" value="ECO:0007669"/>
    <property type="project" value="UniProtKB-KW"/>
</dbReference>